<evidence type="ECO:0000259" key="2">
    <source>
        <dbReference type="Pfam" id="PF00868"/>
    </source>
</evidence>
<accession>A0A2T7NIL2</accession>
<feature type="domain" description="Transglutaminase N-terminal" evidence="2">
    <location>
        <begin position="102"/>
        <end position="200"/>
    </location>
</feature>
<evidence type="ECO:0000256" key="1">
    <source>
        <dbReference type="ARBA" id="ARBA00005968"/>
    </source>
</evidence>
<dbReference type="Gene3D" id="2.60.40.10">
    <property type="entry name" value="Immunoglobulins"/>
    <property type="match status" value="1"/>
</dbReference>
<dbReference type="Proteomes" id="UP000245119">
    <property type="component" value="Linkage Group LG12"/>
</dbReference>
<gene>
    <name evidence="3" type="ORF">C0Q70_19150</name>
</gene>
<proteinExistence type="inferred from homology"/>
<dbReference type="Pfam" id="PF00868">
    <property type="entry name" value="Transglut_N"/>
    <property type="match status" value="1"/>
</dbReference>
<evidence type="ECO:0000313" key="3">
    <source>
        <dbReference type="EMBL" id="PVD20986.1"/>
    </source>
</evidence>
<dbReference type="EMBL" id="PZQS01000012">
    <property type="protein sequence ID" value="PVD20986.1"/>
    <property type="molecule type" value="Genomic_DNA"/>
</dbReference>
<name>A0A2T7NIL2_POMCA</name>
<dbReference type="InterPro" id="IPR001102">
    <property type="entry name" value="Transglutaminase_N"/>
</dbReference>
<dbReference type="InterPro" id="IPR014756">
    <property type="entry name" value="Ig_E-set"/>
</dbReference>
<evidence type="ECO:0000313" key="4">
    <source>
        <dbReference type="Proteomes" id="UP000245119"/>
    </source>
</evidence>
<dbReference type="SUPFAM" id="SSF81296">
    <property type="entry name" value="E set domains"/>
    <property type="match status" value="1"/>
</dbReference>
<sequence length="238" mass="26839">MKPRVKMSSEGSSRLFVRATNTDLTGRATPEPPSGTGATTVAFYSPTRSGTRPYIRDLDFWRLDHPVAAEANEAIWKKIEAVEESMRITPEAAESSGALVVKNVDLHEKTNALEHQTSAFECVQSSQPEAVFRRGMEIRMTITFNRPYDASKDRLSFVFLADIQNPAKNLRVEFKLDETGTGESYLKNKTWGARLDKDRTRTDVQGQMSVLVVHTWNCRGGRVGDEDQDNLYITRLQH</sequence>
<keyword evidence="4" id="KW-1185">Reference proteome</keyword>
<reference evidence="3 4" key="1">
    <citation type="submission" date="2018-04" db="EMBL/GenBank/DDBJ databases">
        <title>The genome of golden apple snail Pomacea canaliculata provides insight into stress tolerance and invasive adaptation.</title>
        <authorList>
            <person name="Liu C."/>
            <person name="Liu B."/>
            <person name="Ren Y."/>
            <person name="Zhang Y."/>
            <person name="Wang H."/>
            <person name="Li S."/>
            <person name="Jiang F."/>
            <person name="Yin L."/>
            <person name="Zhang G."/>
            <person name="Qian W."/>
            <person name="Fan W."/>
        </authorList>
    </citation>
    <scope>NUCLEOTIDE SEQUENCE [LARGE SCALE GENOMIC DNA]</scope>
    <source>
        <strain evidence="3">SZHN2017</strain>
        <tissue evidence="3">Muscle</tissue>
    </source>
</reference>
<organism evidence="3 4">
    <name type="scientific">Pomacea canaliculata</name>
    <name type="common">Golden apple snail</name>
    <dbReference type="NCBI Taxonomy" id="400727"/>
    <lineage>
        <taxon>Eukaryota</taxon>
        <taxon>Metazoa</taxon>
        <taxon>Spiralia</taxon>
        <taxon>Lophotrochozoa</taxon>
        <taxon>Mollusca</taxon>
        <taxon>Gastropoda</taxon>
        <taxon>Caenogastropoda</taxon>
        <taxon>Architaenioglossa</taxon>
        <taxon>Ampullarioidea</taxon>
        <taxon>Ampullariidae</taxon>
        <taxon>Pomacea</taxon>
    </lineage>
</organism>
<dbReference type="InterPro" id="IPR013783">
    <property type="entry name" value="Ig-like_fold"/>
</dbReference>
<comment type="similarity">
    <text evidence="1">Belongs to the transglutaminase superfamily. Transglutaminase family.</text>
</comment>
<protein>
    <recommendedName>
        <fullName evidence="2">Transglutaminase N-terminal domain-containing protein</fullName>
    </recommendedName>
</protein>
<dbReference type="AlphaFoldDB" id="A0A2T7NIL2"/>
<comment type="caution">
    <text evidence="3">The sequence shown here is derived from an EMBL/GenBank/DDBJ whole genome shotgun (WGS) entry which is preliminary data.</text>
</comment>